<dbReference type="Gene3D" id="2.60.40.3090">
    <property type="match status" value="1"/>
</dbReference>
<keyword evidence="1" id="KW-0472">Membrane</keyword>
<proteinExistence type="predicted"/>
<keyword evidence="1" id="KW-1133">Transmembrane helix</keyword>
<comment type="caution">
    <text evidence="3">The sequence shown here is derived from an EMBL/GenBank/DDBJ whole genome shotgun (WGS) entry which is preliminary data.</text>
</comment>
<dbReference type="PANTHER" id="PTHR42924">
    <property type="entry name" value="EXONUCLEASE"/>
    <property type="match status" value="1"/>
</dbReference>
<evidence type="ECO:0000259" key="2">
    <source>
        <dbReference type="Pfam" id="PF16392"/>
    </source>
</evidence>
<dbReference type="Proteomes" id="UP001460202">
    <property type="component" value="Unassembled WGS sequence"/>
</dbReference>
<dbReference type="Gene3D" id="3.20.20.140">
    <property type="entry name" value="Metal-dependent hydrolases"/>
    <property type="match status" value="1"/>
</dbReference>
<dbReference type="SUPFAM" id="SSF89550">
    <property type="entry name" value="PHP domain-like"/>
    <property type="match status" value="1"/>
</dbReference>
<reference evidence="3 4" key="1">
    <citation type="submission" date="2024-03" db="EMBL/GenBank/DDBJ databases">
        <title>Human intestinal bacterial collection.</title>
        <authorList>
            <person name="Pauvert C."/>
            <person name="Hitch T.C.A."/>
            <person name="Clavel T."/>
        </authorList>
    </citation>
    <scope>NUCLEOTIDE SEQUENCE [LARGE SCALE GENOMIC DNA]</scope>
    <source>
        <strain evidence="3 4">CLA-KB-H122</strain>
    </source>
</reference>
<keyword evidence="4" id="KW-1185">Reference proteome</keyword>
<organism evidence="3 4">
    <name type="scientific">Alistipes intestinihominis</name>
    <dbReference type="NCBI Taxonomy" id="3133172"/>
    <lineage>
        <taxon>Bacteria</taxon>
        <taxon>Pseudomonadati</taxon>
        <taxon>Bacteroidota</taxon>
        <taxon>Bacteroidia</taxon>
        <taxon>Bacteroidales</taxon>
        <taxon>Rikenellaceae</taxon>
        <taxon>Alistipes</taxon>
    </lineage>
</organism>
<protein>
    <submittedName>
        <fullName evidence="3">Sb-PDE family phosphodiesterase</fullName>
    </submittedName>
</protein>
<dbReference type="RefSeq" id="WP_129650499.1">
    <property type="nucleotide sequence ID" value="NZ_JBBMFL010000005.1"/>
</dbReference>
<dbReference type="PANTHER" id="PTHR42924:SF3">
    <property type="entry name" value="POLYMERASE_HISTIDINOL PHOSPHATASE N-TERMINAL DOMAIN-CONTAINING PROTEIN"/>
    <property type="match status" value="1"/>
</dbReference>
<accession>A0ABV1GWJ5</accession>
<dbReference type="GeneID" id="78178963"/>
<keyword evidence="1" id="KW-0812">Transmembrane</keyword>
<feature type="domain" description="Ig-like" evidence="2">
    <location>
        <begin position="329"/>
        <end position="413"/>
    </location>
</feature>
<dbReference type="InterPro" id="IPR052018">
    <property type="entry name" value="PHP_domain"/>
</dbReference>
<dbReference type="EMBL" id="JBBMFL010000005">
    <property type="protein sequence ID" value="MEQ2544458.1"/>
    <property type="molecule type" value="Genomic_DNA"/>
</dbReference>
<dbReference type="InterPro" id="IPR032165">
    <property type="entry name" value="DUF5001"/>
</dbReference>
<name>A0ABV1GWJ5_9BACT</name>
<sequence>MEGQQPNRDDQLLQEYLRTVKEHSCGLLSKIKMKKCFYFLSVAIFFSIEAIGTSAAIPHRIVIPDIDGYKTLKGELHIHTVFSDASVWPTTRIDEAMTEGLDFIAITDHVDARLLKQKNKGLMDFDRNESYKIAASAGKSHDVLVIHGGEISRGMPPGHFNTLFVSDCETIGKASDAHEDHYKAMKAGLAEAREQGGFLVWNHPHWERQAQNETRWYPEHTALYDAGMMHGIEIYNAFCGYSPEAHRWAMERGLTLICGTDSHVPMFLSVDFIKGDIRPVTLVFARERSLGGIREALDAHRTAVFANGMVYGREEVLRPLMKALFEVSDVKYAEKKVTFRVVNRSSIPLTLRKAPGSEKIVYPREMVIRPFEEVILTVYGLDNKKPIGLDEFDVNFAVMNFLIDVESPMTYSLHFEMPEKYRH</sequence>
<gene>
    <name evidence="3" type="ORF">WMO46_05805</name>
</gene>
<evidence type="ECO:0000313" key="3">
    <source>
        <dbReference type="EMBL" id="MEQ2544458.1"/>
    </source>
</evidence>
<evidence type="ECO:0000313" key="4">
    <source>
        <dbReference type="Proteomes" id="UP001460202"/>
    </source>
</evidence>
<dbReference type="Pfam" id="PF16392">
    <property type="entry name" value="DUF5001"/>
    <property type="match status" value="1"/>
</dbReference>
<feature type="transmembrane region" description="Helical" evidence="1">
    <location>
        <begin position="37"/>
        <end position="57"/>
    </location>
</feature>
<dbReference type="InterPro" id="IPR016195">
    <property type="entry name" value="Pol/histidinol_Pase-like"/>
</dbReference>
<evidence type="ECO:0000256" key="1">
    <source>
        <dbReference type="SAM" id="Phobius"/>
    </source>
</evidence>